<dbReference type="EMBL" id="CP001778">
    <property type="protein sequence ID" value="ADD40473.1"/>
    <property type="molecule type" value="Genomic_DNA"/>
</dbReference>
<sequence>MAHPRKPRLGWLALALTGIAAVTVGAHSSAVADERPEAVQVDVGTAEELIKALAEAQPGHTINLAPGEYRGKFVARTGGEKDNPITLTGPRDAVLVNDGPSGSAPQCPTPSQDWDSGYGLWLYESGNWNLSGFTVAESKKGIILDDSPGVTVDGVHVHDVEEEGVHFRRSSADGVIKHSRIEKTGLAKPQYGEGVYIGSAHSNWDCHGNSGGADRSDRVQVLDNEIGPAVAAEHIDVKEGTTAGVIRGNTFNGQGIAGQNSADSWLDVKGSGYLLEDNTGNFAPPGVFANGYETHNPGTSPAFPNGCGNVWKNNASDLGDTGEYAIKITSVSKCEGDPNVVYDSNTVTNATGGLTNIDVTPGG</sequence>
<dbReference type="Pfam" id="PF13229">
    <property type="entry name" value="Beta_helix"/>
    <property type="match status" value="1"/>
</dbReference>
<keyword evidence="4" id="KW-1185">Reference proteome</keyword>
<feature type="domain" description="Right handed beta helix" evidence="2">
    <location>
        <begin position="119"/>
        <end position="258"/>
    </location>
</feature>
<dbReference type="OrthoDB" id="264773at2"/>
<dbReference type="eggNOG" id="COG3420">
    <property type="taxonomic scope" value="Bacteria"/>
</dbReference>
<dbReference type="KEGG" id="sna:Snas_0761"/>
<dbReference type="Proteomes" id="UP000000844">
    <property type="component" value="Chromosome"/>
</dbReference>
<reference evidence="3 4" key="1">
    <citation type="journal article" date="2009" name="Stand. Genomic Sci.">
        <title>Complete genome sequence of Stackebrandtia nassauensis type strain (LLR-40K-21).</title>
        <authorList>
            <person name="Munk C."/>
            <person name="Lapidus A."/>
            <person name="Copeland A."/>
            <person name="Jando M."/>
            <person name="Mayilraj S."/>
            <person name="Glavina Del Rio T."/>
            <person name="Nolan M."/>
            <person name="Chen F."/>
            <person name="Lucas S."/>
            <person name="Tice H."/>
            <person name="Cheng J.F."/>
            <person name="Han C."/>
            <person name="Detter J.C."/>
            <person name="Bruce D."/>
            <person name="Goodwin L."/>
            <person name="Chain P."/>
            <person name="Pitluck S."/>
            <person name="Goker M."/>
            <person name="Ovchinikova G."/>
            <person name="Pati A."/>
            <person name="Ivanova N."/>
            <person name="Mavromatis K."/>
            <person name="Chen A."/>
            <person name="Palaniappan K."/>
            <person name="Land M."/>
            <person name="Hauser L."/>
            <person name="Chang Y.J."/>
            <person name="Jeffries C.D."/>
            <person name="Bristow J."/>
            <person name="Eisen J.A."/>
            <person name="Markowitz V."/>
            <person name="Hugenholtz P."/>
            <person name="Kyrpides N.C."/>
            <person name="Klenk H.P."/>
        </authorList>
    </citation>
    <scope>NUCLEOTIDE SEQUENCE [LARGE SCALE GENOMIC DNA]</scope>
    <source>
        <strain evidence="4">DSM 44728 / CIP 108903 / NRRL B-16338 / NBRC 102104 / LLR-40K-21</strain>
    </source>
</reference>
<dbReference type="Gene3D" id="2.160.20.10">
    <property type="entry name" value="Single-stranded right-handed beta-helix, Pectin lyase-like"/>
    <property type="match status" value="1"/>
</dbReference>
<feature type="signal peptide" evidence="1">
    <location>
        <begin position="1"/>
        <end position="26"/>
    </location>
</feature>
<accession>D3Q7W8</accession>
<keyword evidence="1" id="KW-0732">Signal</keyword>
<name>D3Q7W8_STANL</name>
<evidence type="ECO:0000256" key="1">
    <source>
        <dbReference type="SAM" id="SignalP"/>
    </source>
</evidence>
<organism evidence="3 4">
    <name type="scientific">Stackebrandtia nassauensis (strain DSM 44728 / CIP 108903 / NRRL B-16338 / NBRC 102104 / LLR-40K-21)</name>
    <dbReference type="NCBI Taxonomy" id="446470"/>
    <lineage>
        <taxon>Bacteria</taxon>
        <taxon>Bacillati</taxon>
        <taxon>Actinomycetota</taxon>
        <taxon>Actinomycetes</taxon>
        <taxon>Glycomycetales</taxon>
        <taxon>Glycomycetaceae</taxon>
        <taxon>Stackebrandtia</taxon>
    </lineage>
</organism>
<dbReference type="SUPFAM" id="SSF51126">
    <property type="entry name" value="Pectin lyase-like"/>
    <property type="match status" value="1"/>
</dbReference>
<dbReference type="HOGENOM" id="CLU_041027_0_0_11"/>
<evidence type="ECO:0000313" key="3">
    <source>
        <dbReference type="EMBL" id="ADD40473.1"/>
    </source>
</evidence>
<dbReference type="SMART" id="SM00710">
    <property type="entry name" value="PbH1"/>
    <property type="match status" value="5"/>
</dbReference>
<dbReference type="InterPro" id="IPR039448">
    <property type="entry name" value="Beta_helix"/>
</dbReference>
<dbReference type="InterPro" id="IPR006626">
    <property type="entry name" value="PbH1"/>
</dbReference>
<dbReference type="RefSeq" id="WP_013016044.1">
    <property type="nucleotide sequence ID" value="NC_013947.1"/>
</dbReference>
<dbReference type="STRING" id="446470.Snas_0761"/>
<dbReference type="AlphaFoldDB" id="D3Q7W8"/>
<evidence type="ECO:0000313" key="4">
    <source>
        <dbReference type="Proteomes" id="UP000000844"/>
    </source>
</evidence>
<feature type="chain" id="PRO_5038740119" description="Right handed beta helix domain-containing protein" evidence="1">
    <location>
        <begin position="27"/>
        <end position="363"/>
    </location>
</feature>
<proteinExistence type="predicted"/>
<dbReference type="InterPro" id="IPR012334">
    <property type="entry name" value="Pectin_lyas_fold"/>
</dbReference>
<gene>
    <name evidence="3" type="ordered locus">Snas_0761</name>
</gene>
<dbReference type="InterPro" id="IPR011050">
    <property type="entry name" value="Pectin_lyase_fold/virulence"/>
</dbReference>
<evidence type="ECO:0000259" key="2">
    <source>
        <dbReference type="Pfam" id="PF13229"/>
    </source>
</evidence>
<protein>
    <recommendedName>
        <fullName evidence="2">Right handed beta helix domain-containing protein</fullName>
    </recommendedName>
</protein>